<protein>
    <recommendedName>
        <fullName evidence="5">Short-chain dehydrogenase</fullName>
    </recommendedName>
</protein>
<dbReference type="Gene3D" id="3.40.50.720">
    <property type="entry name" value="NAD(P)-binding Rossmann-like Domain"/>
    <property type="match status" value="1"/>
</dbReference>
<dbReference type="PRINTS" id="PR00081">
    <property type="entry name" value="GDHRDH"/>
</dbReference>
<evidence type="ECO:0000313" key="4">
    <source>
        <dbReference type="Proteomes" id="UP000680865"/>
    </source>
</evidence>
<dbReference type="Proteomes" id="UP000680865">
    <property type="component" value="Unassembled WGS sequence"/>
</dbReference>
<dbReference type="PROSITE" id="PS00061">
    <property type="entry name" value="ADH_SHORT"/>
    <property type="match status" value="1"/>
</dbReference>
<dbReference type="AlphaFoldDB" id="A0A919VYE9"/>
<evidence type="ECO:0000256" key="2">
    <source>
        <dbReference type="ARBA" id="ARBA00023002"/>
    </source>
</evidence>
<dbReference type="Pfam" id="PF00106">
    <property type="entry name" value="adh_short"/>
    <property type="match status" value="1"/>
</dbReference>
<dbReference type="PANTHER" id="PTHR44196">
    <property type="entry name" value="DEHYDROGENASE/REDUCTASE SDR FAMILY MEMBER 7B"/>
    <property type="match status" value="1"/>
</dbReference>
<dbReference type="EMBL" id="BOQP01000039">
    <property type="protein sequence ID" value="GIM79390.1"/>
    <property type="molecule type" value="Genomic_DNA"/>
</dbReference>
<dbReference type="GO" id="GO:0016020">
    <property type="term" value="C:membrane"/>
    <property type="evidence" value="ECO:0007669"/>
    <property type="project" value="TreeGrafter"/>
</dbReference>
<dbReference type="SUPFAM" id="SSF51735">
    <property type="entry name" value="NAD(P)-binding Rossmann-fold domains"/>
    <property type="match status" value="1"/>
</dbReference>
<keyword evidence="4" id="KW-1185">Reference proteome</keyword>
<accession>A0A919VYE9</accession>
<dbReference type="GO" id="GO:0016491">
    <property type="term" value="F:oxidoreductase activity"/>
    <property type="evidence" value="ECO:0007669"/>
    <property type="project" value="UniProtKB-KW"/>
</dbReference>
<gene>
    <name evidence="3" type="ORF">Aco04nite_65240</name>
</gene>
<comment type="caution">
    <text evidence="3">The sequence shown here is derived from an EMBL/GenBank/DDBJ whole genome shotgun (WGS) entry which is preliminary data.</text>
</comment>
<comment type="similarity">
    <text evidence="1">Belongs to the short-chain dehydrogenases/reductases (SDR) family.</text>
</comment>
<proteinExistence type="inferred from homology"/>
<dbReference type="InterPro" id="IPR002347">
    <property type="entry name" value="SDR_fam"/>
</dbReference>
<organism evidence="3 4">
    <name type="scientific">Winogradskya consettensis</name>
    <dbReference type="NCBI Taxonomy" id="113560"/>
    <lineage>
        <taxon>Bacteria</taxon>
        <taxon>Bacillati</taxon>
        <taxon>Actinomycetota</taxon>
        <taxon>Actinomycetes</taxon>
        <taxon>Micromonosporales</taxon>
        <taxon>Micromonosporaceae</taxon>
        <taxon>Winogradskya</taxon>
    </lineage>
</organism>
<dbReference type="PANTHER" id="PTHR44196:SF1">
    <property type="entry name" value="DEHYDROGENASE_REDUCTASE SDR FAMILY MEMBER 7B"/>
    <property type="match status" value="1"/>
</dbReference>
<dbReference type="InterPro" id="IPR036291">
    <property type="entry name" value="NAD(P)-bd_dom_sf"/>
</dbReference>
<evidence type="ECO:0000313" key="3">
    <source>
        <dbReference type="EMBL" id="GIM79390.1"/>
    </source>
</evidence>
<name>A0A919VYE9_9ACTN</name>
<dbReference type="InterPro" id="IPR020904">
    <property type="entry name" value="Sc_DH/Rdtase_CS"/>
</dbReference>
<reference evidence="3" key="1">
    <citation type="submission" date="2021-03" db="EMBL/GenBank/DDBJ databases">
        <title>Whole genome shotgun sequence of Actinoplanes consettensis NBRC 14913.</title>
        <authorList>
            <person name="Komaki H."/>
            <person name="Tamura T."/>
        </authorList>
    </citation>
    <scope>NUCLEOTIDE SEQUENCE</scope>
    <source>
        <strain evidence="3">NBRC 14913</strain>
    </source>
</reference>
<keyword evidence="2" id="KW-0560">Oxidoreductase</keyword>
<evidence type="ECO:0000256" key="1">
    <source>
        <dbReference type="ARBA" id="ARBA00006484"/>
    </source>
</evidence>
<evidence type="ECO:0008006" key="5">
    <source>
        <dbReference type="Google" id="ProtNLM"/>
    </source>
</evidence>
<sequence>MDYPPGVQNALVIGNTDGIGLALTRRLLAGGWVVTGVSRRPAVLDHEGYAHLTADVTAADFGAALEGVGDVDLCVYAAGVGEMLDLADLGAQTRAIEVNLVGAARAVEVVVPRMVAAGRGHFIGLSSLSDVMVSPEAPGYAASKAGLSAYLLSLSAAVRPHGVAVSTIRFGFVDTKMAKGAVKPMMITVERAVDVVLGCVRTRAVVVSFPRRMAAAAMVLRPLLRVQARLRKS</sequence>